<evidence type="ECO:0000313" key="4">
    <source>
        <dbReference type="EMBL" id="NEU74399.1"/>
    </source>
</evidence>
<dbReference type="PROSITE" id="PS51272">
    <property type="entry name" value="SLH"/>
    <property type="match status" value="2"/>
</dbReference>
<name>A0A846HC69_9CYAN</name>
<reference evidence="4 5" key="1">
    <citation type="journal article" date="2015" name="Genome Announc.">
        <title>Draft Genome Sequence of Cyanobacterium Hassallia byssoidea Strain VB512170, Isolated from Monuments in India.</title>
        <authorList>
            <person name="Singh D."/>
            <person name="Chandrababunaidu M.M."/>
            <person name="Panda A."/>
            <person name="Sen D."/>
            <person name="Bhattacharyya S."/>
            <person name="Adhikary S.P."/>
            <person name="Tripathy S."/>
        </authorList>
    </citation>
    <scope>NUCLEOTIDE SEQUENCE [LARGE SCALE GENOMIC DNA]</scope>
    <source>
        <strain evidence="4 5">VB512170</strain>
    </source>
</reference>
<keyword evidence="2" id="KW-0732">Signal</keyword>
<accession>A0A846HC69</accession>
<dbReference type="AlphaFoldDB" id="A0A846HC69"/>
<keyword evidence="5" id="KW-1185">Reference proteome</keyword>
<feature type="compositionally biased region" description="Polar residues" evidence="1">
    <location>
        <begin position="173"/>
        <end position="196"/>
    </location>
</feature>
<evidence type="ECO:0000259" key="3">
    <source>
        <dbReference type="PROSITE" id="PS51272"/>
    </source>
</evidence>
<feature type="region of interest" description="Disordered" evidence="1">
    <location>
        <begin position="173"/>
        <end position="226"/>
    </location>
</feature>
<proteinExistence type="predicted"/>
<feature type="compositionally biased region" description="Polar residues" evidence="1">
    <location>
        <begin position="208"/>
        <end position="225"/>
    </location>
</feature>
<dbReference type="PANTHER" id="PTHR33740:SF3">
    <property type="entry name" value="GPI-ANCHORED ADHESIN-LIKE PROTEIN"/>
    <property type="match status" value="1"/>
</dbReference>
<evidence type="ECO:0000256" key="2">
    <source>
        <dbReference type="SAM" id="SignalP"/>
    </source>
</evidence>
<comment type="caution">
    <text evidence="4">The sequence shown here is derived from an EMBL/GenBank/DDBJ whole genome shotgun (WGS) entry which is preliminary data.</text>
</comment>
<dbReference type="PROSITE" id="PS51257">
    <property type="entry name" value="PROKAR_LIPOPROTEIN"/>
    <property type="match status" value="1"/>
</dbReference>
<dbReference type="InterPro" id="IPR001119">
    <property type="entry name" value="SLH_dom"/>
</dbReference>
<protein>
    <submittedName>
        <fullName evidence="4">S-layer homology domain-containing protein</fullName>
    </submittedName>
</protein>
<dbReference type="RefSeq" id="WP_039742354.1">
    <property type="nucleotide sequence ID" value="NZ_JTCM02000041.1"/>
</dbReference>
<dbReference type="Proteomes" id="UP000031549">
    <property type="component" value="Unassembled WGS sequence"/>
</dbReference>
<sequence length="450" mass="48818">MVLCKRPAVFLSLAVLLSSLTACANSPVAKNLEDSLAADPRLENNSVIFDKAKQTEAQQLPQSTVQLPADFPSDIPLYTNAQLQEVTPSSNGVSTRWLSSDPSNIIEDFYRNQFQANNWQILQQPTDQSNVFAARRNDLQLKVSIQPKSVTNPAPNQPQTATELLIEYGGNVTATAQPTPTTNKSETNNNVPQPGDSQFVGPIPPANVASSATTPDDSKTTSEFSDLNKVSPELRQHIQDLAALGVLSLESNAAKSNTATNQFEPNKIITRKEYARWLVATNNAMYANNPAKQIRLASESGQSAFSDVAKTNPDFGQIQGLAEAGLIPSPLSGDSTEVLFRPDAPLTREQLILWKLPLDTRQALPGANLEAVKQTWGFQDVGKIDPKALRAVLADFQSGEQSNIRRVFGYTTLFQPKKPVTRAEAAAALWYFGTQGDGVSAADALKLKRS</sequence>
<gene>
    <name evidence="4" type="ORF">PI95_017990</name>
</gene>
<evidence type="ECO:0000256" key="1">
    <source>
        <dbReference type="SAM" id="MobiDB-lite"/>
    </source>
</evidence>
<evidence type="ECO:0000313" key="5">
    <source>
        <dbReference type="Proteomes" id="UP000031549"/>
    </source>
</evidence>
<feature type="domain" description="SLH" evidence="3">
    <location>
        <begin position="301"/>
        <end position="369"/>
    </location>
</feature>
<feature type="chain" id="PRO_5032454094" evidence="2">
    <location>
        <begin position="25"/>
        <end position="450"/>
    </location>
</feature>
<dbReference type="Pfam" id="PF00395">
    <property type="entry name" value="SLH"/>
    <property type="match status" value="2"/>
</dbReference>
<dbReference type="PANTHER" id="PTHR33740">
    <property type="entry name" value="GPI-ANCHORED ADHESIN-LIKE PROTEIN"/>
    <property type="match status" value="1"/>
</dbReference>
<organism evidence="4 5">
    <name type="scientific">Hassallia byssoidea VB512170</name>
    <dbReference type="NCBI Taxonomy" id="1304833"/>
    <lineage>
        <taxon>Bacteria</taxon>
        <taxon>Bacillati</taxon>
        <taxon>Cyanobacteriota</taxon>
        <taxon>Cyanophyceae</taxon>
        <taxon>Nostocales</taxon>
        <taxon>Tolypothrichaceae</taxon>
        <taxon>Hassallia</taxon>
    </lineage>
</organism>
<feature type="domain" description="SLH" evidence="3">
    <location>
        <begin position="221"/>
        <end position="292"/>
    </location>
</feature>
<feature type="signal peptide" evidence="2">
    <location>
        <begin position="1"/>
        <end position="24"/>
    </location>
</feature>
<dbReference type="EMBL" id="JTCM02000041">
    <property type="protein sequence ID" value="NEU74399.1"/>
    <property type="molecule type" value="Genomic_DNA"/>
</dbReference>